<dbReference type="SUPFAM" id="SSF53254">
    <property type="entry name" value="Phosphoglycerate mutase-like"/>
    <property type="match status" value="1"/>
</dbReference>
<comment type="similarity">
    <text evidence="1">Belongs to the phosphoglycerate mutase family. BPG-dependent PGAM subfamily.</text>
</comment>
<evidence type="ECO:0000256" key="4">
    <source>
        <dbReference type="ARBA" id="ARBA00023235"/>
    </source>
</evidence>
<dbReference type="PIRSF" id="PIRSF000709">
    <property type="entry name" value="6PFK_2-Ptase"/>
    <property type="match status" value="1"/>
</dbReference>
<dbReference type="EMBL" id="LAZR01003143">
    <property type="protein sequence ID" value="KKN21499.1"/>
    <property type="molecule type" value="Genomic_DNA"/>
</dbReference>
<dbReference type="Pfam" id="PF00300">
    <property type="entry name" value="His_Phos_1"/>
    <property type="match status" value="2"/>
</dbReference>
<organism evidence="5">
    <name type="scientific">marine sediment metagenome</name>
    <dbReference type="NCBI Taxonomy" id="412755"/>
    <lineage>
        <taxon>unclassified sequences</taxon>
        <taxon>metagenomes</taxon>
        <taxon>ecological metagenomes</taxon>
    </lineage>
</organism>
<dbReference type="PROSITE" id="PS00175">
    <property type="entry name" value="PG_MUTASE"/>
    <property type="match status" value="1"/>
</dbReference>
<dbReference type="EC" id="5.4.2.11" evidence="2"/>
<keyword evidence="4" id="KW-0413">Isomerase</keyword>
<reference evidence="5" key="1">
    <citation type="journal article" date="2015" name="Nature">
        <title>Complex archaea that bridge the gap between prokaryotes and eukaryotes.</title>
        <authorList>
            <person name="Spang A."/>
            <person name="Saw J.H."/>
            <person name="Jorgensen S.L."/>
            <person name="Zaremba-Niedzwiedzka K."/>
            <person name="Martijn J."/>
            <person name="Lind A.E."/>
            <person name="van Eijk R."/>
            <person name="Schleper C."/>
            <person name="Guy L."/>
            <person name="Ettema T.J."/>
        </authorList>
    </citation>
    <scope>NUCLEOTIDE SEQUENCE</scope>
</reference>
<protein>
    <recommendedName>
        <fullName evidence="2">phosphoglycerate mutase (2,3-diphosphoglycerate-dependent)</fullName>
        <ecNumber evidence="2">5.4.2.11</ecNumber>
    </recommendedName>
</protein>
<dbReference type="AlphaFoldDB" id="A0A0F9NUI7"/>
<keyword evidence="3" id="KW-0324">Glycolysis</keyword>
<accession>A0A0F9NUI7</accession>
<dbReference type="GO" id="GO:0004619">
    <property type="term" value="F:phosphoglycerate mutase activity"/>
    <property type="evidence" value="ECO:0007669"/>
    <property type="project" value="UniProtKB-EC"/>
</dbReference>
<dbReference type="InterPro" id="IPR001345">
    <property type="entry name" value="PG/BPGM_mutase_AS"/>
</dbReference>
<dbReference type="HAMAP" id="MF_01039">
    <property type="entry name" value="PGAM_GpmA"/>
    <property type="match status" value="1"/>
</dbReference>
<sequence length="229" mass="26443">MGNLILVRHGQSVWNAKNLFTGWTNVDLAKEGIEEAKKAAHLIHQNYLNIDICFSSYLKRAIRTQWIILEISEQMHVDCLYSWKLNERHYGDWQGKNKDQVLTEVGEDTYWAIRRGFDIPPPTMSLDDKRHPQYDKNYKNLNPLILPSTESLKDTQVRVVNYFYTDILPQLANDKTVLVTAHGNSLRALIANLEHSTDSEVPHIDVPTGTPFIYEFDAMLNLTGHHKLE</sequence>
<dbReference type="InterPro" id="IPR005952">
    <property type="entry name" value="Phosphogly_mut1"/>
</dbReference>
<proteinExistence type="inferred from homology"/>
<evidence type="ECO:0000256" key="2">
    <source>
        <dbReference type="ARBA" id="ARBA00012028"/>
    </source>
</evidence>
<dbReference type="InterPro" id="IPR029033">
    <property type="entry name" value="His_PPase_superfam"/>
</dbReference>
<dbReference type="GO" id="GO:0006096">
    <property type="term" value="P:glycolytic process"/>
    <property type="evidence" value="ECO:0007669"/>
    <property type="project" value="UniProtKB-KW"/>
</dbReference>
<evidence type="ECO:0000256" key="1">
    <source>
        <dbReference type="ARBA" id="ARBA00006717"/>
    </source>
</evidence>
<evidence type="ECO:0000313" key="5">
    <source>
        <dbReference type="EMBL" id="KKN21499.1"/>
    </source>
</evidence>
<dbReference type="SMART" id="SM00855">
    <property type="entry name" value="PGAM"/>
    <property type="match status" value="1"/>
</dbReference>
<name>A0A0F9NUI7_9ZZZZ</name>
<evidence type="ECO:0000256" key="3">
    <source>
        <dbReference type="ARBA" id="ARBA00023152"/>
    </source>
</evidence>
<dbReference type="Gene3D" id="3.40.50.1240">
    <property type="entry name" value="Phosphoglycerate mutase-like"/>
    <property type="match status" value="1"/>
</dbReference>
<dbReference type="CDD" id="cd07067">
    <property type="entry name" value="HP_PGM_like"/>
    <property type="match status" value="1"/>
</dbReference>
<gene>
    <name evidence="5" type="ORF">LCGC14_0924820</name>
</gene>
<dbReference type="NCBIfam" id="TIGR01258">
    <property type="entry name" value="pgm_1"/>
    <property type="match status" value="1"/>
</dbReference>
<dbReference type="PANTHER" id="PTHR11931">
    <property type="entry name" value="PHOSPHOGLYCERATE MUTASE"/>
    <property type="match status" value="1"/>
</dbReference>
<dbReference type="InterPro" id="IPR013078">
    <property type="entry name" value="His_Pase_superF_clade-1"/>
</dbReference>
<comment type="caution">
    <text evidence="5">The sequence shown here is derived from an EMBL/GenBank/DDBJ whole genome shotgun (WGS) entry which is preliminary data.</text>
</comment>